<keyword evidence="6" id="KW-0479">Metal-binding</keyword>
<dbReference type="EC" id="4.1.1.130" evidence="6"/>
<dbReference type="GO" id="GO:0031314">
    <property type="term" value="C:extrinsic component of mitochondrial inner membrane"/>
    <property type="evidence" value="ECO:0007669"/>
    <property type="project" value="UniProtKB-UniRule"/>
</dbReference>
<dbReference type="HAMAP" id="MF_03111">
    <property type="entry name" value="Coq4"/>
    <property type="match status" value="1"/>
</dbReference>
<evidence type="ECO:0000313" key="8">
    <source>
        <dbReference type="EMBL" id="SBS90579.1"/>
    </source>
</evidence>
<evidence type="ECO:0000313" key="7">
    <source>
        <dbReference type="EMBL" id="SBS83423.1"/>
    </source>
</evidence>
<dbReference type="VEuPathDB" id="PlasmoDB:PocGH01_09018500"/>
<dbReference type="EMBL" id="FLQU01000280">
    <property type="protein sequence ID" value="SBS83423.1"/>
    <property type="molecule type" value="Genomic_DNA"/>
</dbReference>
<feature type="binding site" evidence="6">
    <location>
        <position position="150"/>
    </location>
    <ligand>
        <name>Zn(2+)</name>
        <dbReference type="ChEBI" id="CHEBI:29105"/>
    </ligand>
</feature>
<reference evidence="8" key="2">
    <citation type="submission" date="2016-05" db="EMBL/GenBank/DDBJ databases">
        <authorList>
            <person name="Lavstsen T."/>
            <person name="Jespersen J.S."/>
        </authorList>
    </citation>
    <scope>NUCLEOTIDE SEQUENCE [LARGE SCALE GENOMIC DNA]</scope>
</reference>
<dbReference type="PANTHER" id="PTHR12922">
    <property type="entry name" value="UBIQUINONE BIOSYNTHESIS PROTEIN"/>
    <property type="match status" value="1"/>
</dbReference>
<comment type="function">
    <text evidence="6">Lyase that catalyzes the C1-decarboxylation of 4-hydroxy-3-methoxy-5-(all-trans-polyprenyl)benzoic acid into 2-methoxy-6-(all-trans-polyprenyl)phenol during ubiquinone biosynthesis.</text>
</comment>
<dbReference type="Proteomes" id="UP000078546">
    <property type="component" value="Unassembled WGS sequence"/>
</dbReference>
<comment type="similarity">
    <text evidence="6">Belongs to the COQ4 family.</text>
</comment>
<keyword evidence="5 6" id="KW-0456">Lyase</keyword>
<dbReference type="InterPro" id="IPR027540">
    <property type="entry name" value="Coq4_euk"/>
</dbReference>
<keyword evidence="6" id="KW-0862">Zinc</keyword>
<comment type="cofactor">
    <cofactor evidence="6">
        <name>Zn(2+)</name>
        <dbReference type="ChEBI" id="CHEBI:29105"/>
    </cofactor>
</comment>
<evidence type="ECO:0000256" key="1">
    <source>
        <dbReference type="ARBA" id="ARBA00022688"/>
    </source>
</evidence>
<comment type="pathway">
    <text evidence="6">Cofactor biosynthesis; ubiquinone biosynthesis.</text>
</comment>
<gene>
    <name evidence="8" type="ORF">POVCU1_018640</name>
    <name evidence="7" type="ORF">POVCU2_0020800</name>
</gene>
<organism evidence="8 9">
    <name type="scientific">Plasmodium ovale curtisi</name>
    <dbReference type="NCBI Taxonomy" id="864141"/>
    <lineage>
        <taxon>Eukaryota</taxon>
        <taxon>Sar</taxon>
        <taxon>Alveolata</taxon>
        <taxon>Apicomplexa</taxon>
        <taxon>Aconoidasida</taxon>
        <taxon>Haemosporida</taxon>
        <taxon>Plasmodiidae</taxon>
        <taxon>Plasmodium</taxon>
        <taxon>Plasmodium (Plasmodium)</taxon>
    </lineage>
</organism>
<reference evidence="9 10" key="1">
    <citation type="submission" date="2016-05" db="EMBL/GenBank/DDBJ databases">
        <authorList>
            <person name="Naeem Raeece"/>
        </authorList>
    </citation>
    <scope>NUCLEOTIDE SEQUENCE [LARGE SCALE GENOMIC DNA]</scope>
</reference>
<feature type="binding site" evidence="6">
    <location>
        <position position="134"/>
    </location>
    <ligand>
        <name>Zn(2+)</name>
        <dbReference type="ChEBI" id="CHEBI:29105"/>
    </ligand>
</feature>
<evidence type="ECO:0000256" key="3">
    <source>
        <dbReference type="ARBA" id="ARBA00023128"/>
    </source>
</evidence>
<comment type="catalytic activity">
    <reaction evidence="6">
        <text>a 4-hydroxy-3-methoxy-5-(all-trans-polyprenyl)benzoate + H(+) = a 2-methoxy-6-(all-trans-polyprenyl)phenol + CO2</text>
        <dbReference type="Rhea" id="RHEA:81179"/>
        <dbReference type="Rhea" id="RHEA-COMP:9551"/>
        <dbReference type="Rhea" id="RHEA-COMP:10931"/>
        <dbReference type="ChEBI" id="CHEBI:15378"/>
        <dbReference type="ChEBI" id="CHEBI:16526"/>
        <dbReference type="ChEBI" id="CHEBI:62731"/>
        <dbReference type="ChEBI" id="CHEBI:84443"/>
        <dbReference type="EC" id="4.1.1.130"/>
    </reaction>
</comment>
<keyword evidence="4 6" id="KW-0472">Membrane</keyword>
<evidence type="ECO:0000256" key="6">
    <source>
        <dbReference type="HAMAP-Rule" id="MF_03111"/>
    </source>
</evidence>
<dbReference type="Proteomes" id="UP000078560">
    <property type="component" value="Unassembled WGS sequence"/>
</dbReference>
<accession>A0A1A8WC38</accession>
<evidence type="ECO:0000313" key="10">
    <source>
        <dbReference type="Proteomes" id="UP000078560"/>
    </source>
</evidence>
<evidence type="ECO:0000313" key="9">
    <source>
        <dbReference type="Proteomes" id="UP000078546"/>
    </source>
</evidence>
<dbReference type="InterPro" id="IPR007715">
    <property type="entry name" value="Coq4"/>
</dbReference>
<feature type="binding site" evidence="6">
    <location>
        <position position="135"/>
    </location>
    <ligand>
        <name>Zn(2+)</name>
        <dbReference type="ChEBI" id="CHEBI:29105"/>
    </ligand>
</feature>
<feature type="binding site" evidence="6">
    <location>
        <position position="138"/>
    </location>
    <ligand>
        <name>Zn(2+)</name>
        <dbReference type="ChEBI" id="CHEBI:29105"/>
    </ligand>
</feature>
<dbReference type="PANTHER" id="PTHR12922:SF7">
    <property type="entry name" value="UBIQUINONE BIOSYNTHESIS PROTEIN COQ4 HOMOLOG, MITOCHONDRIAL"/>
    <property type="match status" value="1"/>
</dbReference>
<keyword evidence="1 6" id="KW-0831">Ubiquinone biosynthesis</keyword>
<dbReference type="Pfam" id="PF05019">
    <property type="entry name" value="Coq4"/>
    <property type="match status" value="1"/>
</dbReference>
<name>A0A1A8WC38_PLAOA</name>
<dbReference type="AlphaFoldDB" id="A0A1A8WC38"/>
<evidence type="ECO:0000256" key="5">
    <source>
        <dbReference type="ARBA" id="ARBA00023239"/>
    </source>
</evidence>
<keyword evidence="8" id="KW-0830">Ubiquinone</keyword>
<dbReference type="EMBL" id="FLQV01000344">
    <property type="protein sequence ID" value="SBS90579.1"/>
    <property type="molecule type" value="Genomic_DNA"/>
</dbReference>
<evidence type="ECO:0000256" key="2">
    <source>
        <dbReference type="ARBA" id="ARBA00022792"/>
    </source>
</evidence>
<evidence type="ECO:0000256" key="4">
    <source>
        <dbReference type="ARBA" id="ARBA00023136"/>
    </source>
</evidence>
<dbReference type="GO" id="GO:0120539">
    <property type="term" value="F:4-hydroxy-3-methoxy-5-polyprenylbenzoate decarboxylase activity"/>
    <property type="evidence" value="ECO:0007669"/>
    <property type="project" value="UniProtKB-EC"/>
</dbReference>
<dbReference type="GO" id="GO:0008270">
    <property type="term" value="F:zinc ion binding"/>
    <property type="evidence" value="ECO:0007669"/>
    <property type="project" value="UniProtKB-UniRule"/>
</dbReference>
<dbReference type="UniPathway" id="UPA00232"/>
<keyword evidence="3 6" id="KW-0496">Mitochondrion</keyword>
<comment type="subunit">
    <text evidence="6">Component of a multi-subunit COQ enzyme complex.</text>
</comment>
<keyword evidence="2 6" id="KW-0999">Mitochondrion inner membrane</keyword>
<comment type="subcellular location">
    <subcellularLocation>
        <location evidence="6">Mitochondrion inner membrane</location>
        <topology evidence="6">Peripheral membrane protein</topology>
        <orientation evidence="6">Matrix side</orientation>
    </subcellularLocation>
</comment>
<sequence>MNNFAKIFRSNFIDINSVNKLEIFFKTIFRIYNSPSRTHLLAHAADISSIYAVKQMYNYMVNDNEGKVILKEKPLLIRQDIKFNELKKLPKNTLGYKYMEFLETYKLHAHDREVSHFFKNLNHSYILTRYRQIHDIGHVVYNLNISIESEAALKLIELIHTKLPITLLAILIAPFMTPLYRFQYVFNEKIPKNFITPNFDFTYNDIYNYLDELSIKQYDYNLTDYFHVDKKDDHIFYSKLYKYYFENLNNSNNVRGSIIYGFQNNNNNDIIYDNINNEYIFLKNFQKKYILFQYKPRKMLLKELYPWAYNAGISSTKPLHSIHIEQWLDKDIDLFRKTYNIIPLPNHLNLMAGIN</sequence>
<proteinExistence type="inferred from homology"/>
<protein>
    <recommendedName>
        <fullName evidence="6">Ubiquinone biosynthesis protein COQ4 homolog, mitochondrial</fullName>
    </recommendedName>
    <alternativeName>
        <fullName evidence="6">4-hydroxy-3-methoxy-5-polyprenylbenzoate decarboxylase</fullName>
        <ecNumber evidence="6">4.1.1.130</ecNumber>
    </alternativeName>
    <alternativeName>
        <fullName evidence="6">Coenzyme Q biosynthesis protein 4 homolog</fullName>
    </alternativeName>
</protein>